<feature type="chain" id="PRO_5043706555" description="Secreted protein" evidence="1">
    <location>
        <begin position="19"/>
        <end position="82"/>
    </location>
</feature>
<dbReference type="EMBL" id="CAJZBQ010000016">
    <property type="protein sequence ID" value="CAG9316551.1"/>
    <property type="molecule type" value="Genomic_DNA"/>
</dbReference>
<evidence type="ECO:0000313" key="3">
    <source>
        <dbReference type="Proteomes" id="UP001162131"/>
    </source>
</evidence>
<comment type="caution">
    <text evidence="2">The sequence shown here is derived from an EMBL/GenBank/DDBJ whole genome shotgun (WGS) entry which is preliminary data.</text>
</comment>
<accession>A0AAU9IS36</accession>
<dbReference type="AlphaFoldDB" id="A0AAU9IS36"/>
<proteinExistence type="predicted"/>
<dbReference type="Proteomes" id="UP001162131">
    <property type="component" value="Unassembled WGS sequence"/>
</dbReference>
<sequence length="82" mass="9299">MVFLIFLLSFVAFDGVSSSSIVSVFPPRYSQFFDTSTDECDVTLTEAFLSGEENEAKFGLSLWIKVESYSQSGYIFTIDRRK</sequence>
<keyword evidence="3" id="KW-1185">Reference proteome</keyword>
<gene>
    <name evidence="2" type="ORF">BSTOLATCC_MIC16660</name>
</gene>
<evidence type="ECO:0000256" key="1">
    <source>
        <dbReference type="SAM" id="SignalP"/>
    </source>
</evidence>
<evidence type="ECO:0000313" key="2">
    <source>
        <dbReference type="EMBL" id="CAG9316551.1"/>
    </source>
</evidence>
<feature type="signal peptide" evidence="1">
    <location>
        <begin position="1"/>
        <end position="18"/>
    </location>
</feature>
<organism evidence="2 3">
    <name type="scientific">Blepharisma stoltei</name>
    <dbReference type="NCBI Taxonomy" id="1481888"/>
    <lineage>
        <taxon>Eukaryota</taxon>
        <taxon>Sar</taxon>
        <taxon>Alveolata</taxon>
        <taxon>Ciliophora</taxon>
        <taxon>Postciliodesmatophora</taxon>
        <taxon>Heterotrichea</taxon>
        <taxon>Heterotrichida</taxon>
        <taxon>Blepharismidae</taxon>
        <taxon>Blepharisma</taxon>
    </lineage>
</organism>
<protein>
    <recommendedName>
        <fullName evidence="4">Secreted protein</fullName>
    </recommendedName>
</protein>
<keyword evidence="1" id="KW-0732">Signal</keyword>
<reference evidence="2" key="1">
    <citation type="submission" date="2021-09" db="EMBL/GenBank/DDBJ databases">
        <authorList>
            <consortium name="AG Swart"/>
            <person name="Singh M."/>
            <person name="Singh A."/>
            <person name="Seah K."/>
            <person name="Emmerich C."/>
        </authorList>
    </citation>
    <scope>NUCLEOTIDE SEQUENCE</scope>
    <source>
        <strain evidence="2">ATCC30299</strain>
    </source>
</reference>
<evidence type="ECO:0008006" key="4">
    <source>
        <dbReference type="Google" id="ProtNLM"/>
    </source>
</evidence>
<name>A0AAU9IS36_9CILI</name>